<reference evidence="8 9" key="1">
    <citation type="submission" date="2019-04" db="EMBL/GenBank/DDBJ databases">
        <title>Microbes associate with the intestines of laboratory mice.</title>
        <authorList>
            <person name="Navarre W."/>
            <person name="Wong E."/>
            <person name="Huang K.C."/>
            <person name="Tropini C."/>
            <person name="Ng K."/>
            <person name="Yu B."/>
        </authorList>
    </citation>
    <scope>NUCLEOTIDE SEQUENCE [LARGE SCALE GENOMIC DNA]</scope>
    <source>
        <strain evidence="8 9">NM48_B13</strain>
    </source>
</reference>
<dbReference type="Proteomes" id="UP000309454">
    <property type="component" value="Unassembled WGS sequence"/>
</dbReference>
<dbReference type="Gene3D" id="2.60.40.10">
    <property type="entry name" value="Immunoglobulins"/>
    <property type="match status" value="1"/>
</dbReference>
<dbReference type="SUPFAM" id="SSF51445">
    <property type="entry name" value="(Trans)glycosidases"/>
    <property type="match status" value="1"/>
</dbReference>
<feature type="domain" description="Glycosyl hydrolases family 2 sugar binding" evidence="6">
    <location>
        <begin position="110"/>
        <end position="181"/>
    </location>
</feature>
<evidence type="ECO:0000259" key="5">
    <source>
        <dbReference type="Pfam" id="PF02836"/>
    </source>
</evidence>
<evidence type="ECO:0000313" key="10">
    <source>
        <dbReference type="Proteomes" id="UP000530850"/>
    </source>
</evidence>
<dbReference type="Gene3D" id="3.20.20.80">
    <property type="entry name" value="Glycosidases"/>
    <property type="match status" value="1"/>
</dbReference>
<dbReference type="Proteomes" id="UP000530850">
    <property type="component" value="Unassembled WGS sequence"/>
</dbReference>
<evidence type="ECO:0000256" key="3">
    <source>
        <dbReference type="ARBA" id="ARBA00023295"/>
    </source>
</evidence>
<reference evidence="7 10" key="2">
    <citation type="submission" date="2020-08" db="EMBL/GenBank/DDBJ databases">
        <title>Sequencing the genomes of 1000 actinobacteria strains.</title>
        <authorList>
            <person name="Klenk H.-P."/>
        </authorList>
    </citation>
    <scope>NUCLEOTIDE SEQUENCE [LARGE SCALE GENOMIC DNA]</scope>
    <source>
        <strain evidence="7 10">DSM 22242</strain>
    </source>
</reference>
<dbReference type="Gene3D" id="2.60.120.260">
    <property type="entry name" value="Galactose-binding domain-like"/>
    <property type="match status" value="1"/>
</dbReference>
<proteinExistence type="inferred from homology"/>
<dbReference type="InterPro" id="IPR036156">
    <property type="entry name" value="Beta-gal/glucu_dom_sf"/>
</dbReference>
<dbReference type="GeneID" id="93357672"/>
<sequence length="630" mass="70067">MLDLKRVLAAAPRKPDGTPLEELLTPWGEALLQGEESPEPLHPHPQFARDSFVCLEGMWDYAIVDAPEAATARRDVPAPATWDGTIRVPFSPEAPLSGVGRQLQPRQLLWYRLRTACPAVGAGQRLILHFEAVDWACRCIVNGCEVGGHTGGYMPFSFDITEEAATGGAQLEVQLCVWDPSDSGVQLRGKQRLQRGGIWYTAQSGIWQTPWLEAVPNVHLRQARILPDPDGEMLQIIATANAPSEVPLQVRVFADGGLVAEGQATATEPFPALLQKEREFDQAISVAVPVSRPRLWSPDDPFLYQLELTLGTDRVRSYCAFRTVAVQAGADGLPRFFLNHQPLFIRGVLDQGYWPDGLMTAPSTEAMTHDITAMKDAGFNLLRKHIKVEQDRWYYLCDKLGMLVWQDMVSGGGPLSPWHSSYKPTLFRNSWTTKADTAPRDWRHLSADSADYRAEWLATCVLTVRYLENHPSVVIWGLFNEGWGQFDARAATEIVEFIDPTRPIDATSGWYDQGVGHFFSVHNYFRPQEVFRQPAPRRAFVVSEFGGISFPVPGHCALKTQYGYGTAHSPEEFAVALREALSQMDALEAEGLAGFVYTQLSDVEEETNGLLTYDRRVNKMDAGAPDAARS</sequence>
<dbReference type="PANTHER" id="PTHR42732:SF2">
    <property type="entry name" value="BETA-MANNOSIDASE"/>
    <property type="match status" value="1"/>
</dbReference>
<dbReference type="RefSeq" id="WP_123186344.1">
    <property type="nucleotide sequence ID" value="NZ_CANPEU010000007.1"/>
</dbReference>
<dbReference type="PANTHER" id="PTHR42732">
    <property type="entry name" value="BETA-GALACTOSIDASE"/>
    <property type="match status" value="1"/>
</dbReference>
<dbReference type="GO" id="GO:0004553">
    <property type="term" value="F:hydrolase activity, hydrolyzing O-glycosyl compounds"/>
    <property type="evidence" value="ECO:0007669"/>
    <property type="project" value="InterPro"/>
</dbReference>
<dbReference type="SUPFAM" id="SSF49785">
    <property type="entry name" value="Galactose-binding domain-like"/>
    <property type="match status" value="1"/>
</dbReference>
<gene>
    <name evidence="8" type="ORF">E5982_07515</name>
    <name evidence="7" type="ORF">FHR31_001564</name>
</gene>
<dbReference type="Pfam" id="PF02837">
    <property type="entry name" value="Glyco_hydro_2_N"/>
    <property type="match status" value="1"/>
</dbReference>
<evidence type="ECO:0000313" key="9">
    <source>
        <dbReference type="Proteomes" id="UP000309454"/>
    </source>
</evidence>
<keyword evidence="3" id="KW-0326">Glycosidase</keyword>
<feature type="domain" description="Glycoside hydrolase family 2 immunoglobulin-like beta-sandwich" evidence="4">
    <location>
        <begin position="240"/>
        <end position="322"/>
    </location>
</feature>
<dbReference type="InterPro" id="IPR006103">
    <property type="entry name" value="Glyco_hydro_2_cat"/>
</dbReference>
<dbReference type="GO" id="GO:0005975">
    <property type="term" value="P:carbohydrate metabolic process"/>
    <property type="evidence" value="ECO:0007669"/>
    <property type="project" value="InterPro"/>
</dbReference>
<dbReference type="InterPro" id="IPR008979">
    <property type="entry name" value="Galactose-bd-like_sf"/>
</dbReference>
<dbReference type="InterPro" id="IPR051913">
    <property type="entry name" value="GH2_Domain-Containing"/>
</dbReference>
<comment type="similarity">
    <text evidence="1">Belongs to the glycosyl hydrolase 2 family.</text>
</comment>
<keyword evidence="9" id="KW-1185">Reference proteome</keyword>
<dbReference type="InterPro" id="IPR013783">
    <property type="entry name" value="Ig-like_fold"/>
</dbReference>
<evidence type="ECO:0000259" key="4">
    <source>
        <dbReference type="Pfam" id="PF00703"/>
    </source>
</evidence>
<evidence type="ECO:0000313" key="8">
    <source>
        <dbReference type="EMBL" id="TJW09923.1"/>
    </source>
</evidence>
<evidence type="ECO:0000313" key="7">
    <source>
        <dbReference type="EMBL" id="MBB3171738.1"/>
    </source>
</evidence>
<dbReference type="SUPFAM" id="SSF49303">
    <property type="entry name" value="beta-Galactosidase/glucuronidase domain"/>
    <property type="match status" value="1"/>
</dbReference>
<feature type="domain" description="Glycoside hydrolase family 2 catalytic" evidence="5">
    <location>
        <begin position="335"/>
        <end position="509"/>
    </location>
</feature>
<organism evidence="8 9">
    <name type="scientific">Parvibacter caecicola</name>
    <dbReference type="NCBI Taxonomy" id="747645"/>
    <lineage>
        <taxon>Bacteria</taxon>
        <taxon>Bacillati</taxon>
        <taxon>Actinomycetota</taxon>
        <taxon>Coriobacteriia</taxon>
        <taxon>Coriobacteriales</taxon>
        <taxon>Coriobacteriaceae</taxon>
        <taxon>Parvibacter</taxon>
    </lineage>
</organism>
<dbReference type="AlphaFoldDB" id="A0A3N0A911"/>
<dbReference type="InterPro" id="IPR017853">
    <property type="entry name" value="GH"/>
</dbReference>
<dbReference type="EMBL" id="SSTM01000005">
    <property type="protein sequence ID" value="TJW09923.1"/>
    <property type="molecule type" value="Genomic_DNA"/>
</dbReference>
<evidence type="ECO:0000259" key="6">
    <source>
        <dbReference type="Pfam" id="PF02837"/>
    </source>
</evidence>
<dbReference type="OrthoDB" id="9762066at2"/>
<dbReference type="Pfam" id="PF02836">
    <property type="entry name" value="Glyco_hydro_2_C"/>
    <property type="match status" value="1"/>
</dbReference>
<dbReference type="InterPro" id="IPR006104">
    <property type="entry name" value="Glyco_hydro_2_N"/>
</dbReference>
<name>A0A3N0A911_9ACTN</name>
<dbReference type="EMBL" id="JACHYA010000005">
    <property type="protein sequence ID" value="MBB3171738.1"/>
    <property type="molecule type" value="Genomic_DNA"/>
</dbReference>
<evidence type="ECO:0000256" key="1">
    <source>
        <dbReference type="ARBA" id="ARBA00007401"/>
    </source>
</evidence>
<dbReference type="Pfam" id="PF00703">
    <property type="entry name" value="Glyco_hydro_2"/>
    <property type="match status" value="1"/>
</dbReference>
<accession>A0A3N0A911</accession>
<dbReference type="InterPro" id="IPR006102">
    <property type="entry name" value="Ig-like_GH2"/>
</dbReference>
<comment type="caution">
    <text evidence="8">The sequence shown here is derived from an EMBL/GenBank/DDBJ whole genome shotgun (WGS) entry which is preliminary data.</text>
</comment>
<evidence type="ECO:0000256" key="2">
    <source>
        <dbReference type="ARBA" id="ARBA00022801"/>
    </source>
</evidence>
<protein>
    <submittedName>
        <fullName evidence="7">Beta-galactosidase/beta-glucuronidase</fullName>
    </submittedName>
    <submittedName>
        <fullName evidence="8">Glycoside hydrolase family 2</fullName>
    </submittedName>
</protein>
<keyword evidence="2 8" id="KW-0378">Hydrolase</keyword>